<name>A0AAD7NAB3_9AGAR</name>
<keyword evidence="1" id="KW-1133">Transmembrane helix</keyword>
<dbReference type="EMBL" id="JARJLG010000079">
    <property type="protein sequence ID" value="KAJ7751317.1"/>
    <property type="molecule type" value="Genomic_DNA"/>
</dbReference>
<evidence type="ECO:0000313" key="3">
    <source>
        <dbReference type="Proteomes" id="UP001215280"/>
    </source>
</evidence>
<comment type="caution">
    <text evidence="2">The sequence shown here is derived from an EMBL/GenBank/DDBJ whole genome shotgun (WGS) entry which is preliminary data.</text>
</comment>
<dbReference type="Proteomes" id="UP001215280">
    <property type="component" value="Unassembled WGS sequence"/>
</dbReference>
<sequence length="75" mass="8381">MSVHETSRTEEFVVAFCNCQAAAILRLISEHLSRLPHALVILMSAGYDFVFVVSCLSGLGTWHSASYLQWMLTHP</sequence>
<feature type="transmembrane region" description="Helical" evidence="1">
    <location>
        <begin position="12"/>
        <end position="28"/>
    </location>
</feature>
<feature type="transmembrane region" description="Helical" evidence="1">
    <location>
        <begin position="40"/>
        <end position="62"/>
    </location>
</feature>
<evidence type="ECO:0000313" key="2">
    <source>
        <dbReference type="EMBL" id="KAJ7751317.1"/>
    </source>
</evidence>
<gene>
    <name evidence="2" type="ORF">DFH07DRAFT_826894</name>
</gene>
<proteinExistence type="predicted"/>
<organism evidence="2 3">
    <name type="scientific">Mycena maculata</name>
    <dbReference type="NCBI Taxonomy" id="230809"/>
    <lineage>
        <taxon>Eukaryota</taxon>
        <taxon>Fungi</taxon>
        <taxon>Dikarya</taxon>
        <taxon>Basidiomycota</taxon>
        <taxon>Agaricomycotina</taxon>
        <taxon>Agaricomycetes</taxon>
        <taxon>Agaricomycetidae</taxon>
        <taxon>Agaricales</taxon>
        <taxon>Marasmiineae</taxon>
        <taxon>Mycenaceae</taxon>
        <taxon>Mycena</taxon>
    </lineage>
</organism>
<accession>A0AAD7NAB3</accession>
<keyword evidence="3" id="KW-1185">Reference proteome</keyword>
<keyword evidence="1" id="KW-0812">Transmembrane</keyword>
<keyword evidence="1" id="KW-0472">Membrane</keyword>
<protein>
    <submittedName>
        <fullName evidence="2">Uncharacterized protein</fullName>
    </submittedName>
</protein>
<evidence type="ECO:0000256" key="1">
    <source>
        <dbReference type="SAM" id="Phobius"/>
    </source>
</evidence>
<reference evidence="2" key="1">
    <citation type="submission" date="2023-03" db="EMBL/GenBank/DDBJ databases">
        <title>Massive genome expansion in bonnet fungi (Mycena s.s.) driven by repeated elements and novel gene families across ecological guilds.</title>
        <authorList>
            <consortium name="Lawrence Berkeley National Laboratory"/>
            <person name="Harder C.B."/>
            <person name="Miyauchi S."/>
            <person name="Viragh M."/>
            <person name="Kuo A."/>
            <person name="Thoen E."/>
            <person name="Andreopoulos B."/>
            <person name="Lu D."/>
            <person name="Skrede I."/>
            <person name="Drula E."/>
            <person name="Henrissat B."/>
            <person name="Morin E."/>
            <person name="Kohler A."/>
            <person name="Barry K."/>
            <person name="LaButti K."/>
            <person name="Morin E."/>
            <person name="Salamov A."/>
            <person name="Lipzen A."/>
            <person name="Mereny Z."/>
            <person name="Hegedus B."/>
            <person name="Baldrian P."/>
            <person name="Stursova M."/>
            <person name="Weitz H."/>
            <person name="Taylor A."/>
            <person name="Grigoriev I.V."/>
            <person name="Nagy L.G."/>
            <person name="Martin F."/>
            <person name="Kauserud H."/>
        </authorList>
    </citation>
    <scope>NUCLEOTIDE SEQUENCE</scope>
    <source>
        <strain evidence="2">CBHHK188m</strain>
    </source>
</reference>
<dbReference type="AlphaFoldDB" id="A0AAD7NAB3"/>